<proteinExistence type="predicted"/>
<name>A0A1A9ZLL5_GLOPL</name>
<dbReference type="Proteomes" id="UP000092445">
    <property type="component" value="Unassembled WGS sequence"/>
</dbReference>
<reference evidence="1" key="2">
    <citation type="submission" date="2020-05" db="UniProtKB">
        <authorList>
            <consortium name="EnsemblMetazoa"/>
        </authorList>
    </citation>
    <scope>IDENTIFICATION</scope>
    <source>
        <strain evidence="1">IAEA</strain>
    </source>
</reference>
<dbReference type="EnsemblMetazoa" id="GPAI018436-RA">
    <property type="protein sequence ID" value="GPAI018436-PA"/>
    <property type="gene ID" value="GPAI018436"/>
</dbReference>
<sequence>MHCIEIFRCVHTASATYLSDSTMALTLTGYDSGGIENKQQKFKNRKKFIFLLTSKESAAKLLPDKRENYAANQEKRLWCEVHTMRDVHDTGHDTVHDNELANLCFILQSNIV</sequence>
<protein>
    <submittedName>
        <fullName evidence="1">Uncharacterized protein</fullName>
    </submittedName>
</protein>
<evidence type="ECO:0000313" key="1">
    <source>
        <dbReference type="EnsemblMetazoa" id="GPAI018436-PA"/>
    </source>
</evidence>
<accession>A0A1A9ZLL5</accession>
<reference evidence="2" key="1">
    <citation type="submission" date="2014-03" db="EMBL/GenBank/DDBJ databases">
        <authorList>
            <person name="Aksoy S."/>
            <person name="Warren W."/>
            <person name="Wilson R.K."/>
        </authorList>
    </citation>
    <scope>NUCLEOTIDE SEQUENCE [LARGE SCALE GENOMIC DNA]</scope>
    <source>
        <strain evidence="2">IAEA</strain>
    </source>
</reference>
<evidence type="ECO:0000313" key="2">
    <source>
        <dbReference type="Proteomes" id="UP000092445"/>
    </source>
</evidence>
<dbReference type="AlphaFoldDB" id="A0A1A9ZLL5"/>
<keyword evidence="2" id="KW-1185">Reference proteome</keyword>
<dbReference type="VEuPathDB" id="VectorBase:GPAI018436"/>
<organism evidence="1 2">
    <name type="scientific">Glossina pallidipes</name>
    <name type="common">Tsetse fly</name>
    <dbReference type="NCBI Taxonomy" id="7398"/>
    <lineage>
        <taxon>Eukaryota</taxon>
        <taxon>Metazoa</taxon>
        <taxon>Ecdysozoa</taxon>
        <taxon>Arthropoda</taxon>
        <taxon>Hexapoda</taxon>
        <taxon>Insecta</taxon>
        <taxon>Pterygota</taxon>
        <taxon>Neoptera</taxon>
        <taxon>Endopterygota</taxon>
        <taxon>Diptera</taxon>
        <taxon>Brachycera</taxon>
        <taxon>Muscomorpha</taxon>
        <taxon>Hippoboscoidea</taxon>
        <taxon>Glossinidae</taxon>
        <taxon>Glossina</taxon>
    </lineage>
</organism>